<feature type="domain" description="Response regulatory" evidence="9">
    <location>
        <begin position="940"/>
        <end position="1070"/>
    </location>
</feature>
<dbReference type="Pfam" id="PF00072">
    <property type="entry name" value="Response_reg"/>
    <property type="match status" value="1"/>
</dbReference>
<dbReference type="InterPro" id="IPR036097">
    <property type="entry name" value="HisK_dim/P_sf"/>
</dbReference>
<dbReference type="AlphaFoldDB" id="A0A3D8QY75"/>
<organism evidence="11 12">
    <name type="scientific">Coleophoma cylindrospora</name>
    <dbReference type="NCBI Taxonomy" id="1849047"/>
    <lineage>
        <taxon>Eukaryota</taxon>
        <taxon>Fungi</taxon>
        <taxon>Dikarya</taxon>
        <taxon>Ascomycota</taxon>
        <taxon>Pezizomycotina</taxon>
        <taxon>Leotiomycetes</taxon>
        <taxon>Helotiales</taxon>
        <taxon>Dermateaceae</taxon>
        <taxon>Coleophoma</taxon>
    </lineage>
</organism>
<name>A0A3D8QY75_9HELO</name>
<dbReference type="SUPFAM" id="SSF55785">
    <property type="entry name" value="PYP-like sensor domain (PAS domain)"/>
    <property type="match status" value="1"/>
</dbReference>
<dbReference type="InterPro" id="IPR004358">
    <property type="entry name" value="Sig_transdc_His_kin-like_C"/>
</dbReference>
<dbReference type="InterPro" id="IPR001789">
    <property type="entry name" value="Sig_transdc_resp-reg_receiver"/>
</dbReference>
<dbReference type="PROSITE" id="PS50113">
    <property type="entry name" value="PAC"/>
    <property type="match status" value="1"/>
</dbReference>
<dbReference type="InterPro" id="IPR003594">
    <property type="entry name" value="HATPase_dom"/>
</dbReference>
<dbReference type="OrthoDB" id="60033at2759"/>
<dbReference type="CDD" id="cd17546">
    <property type="entry name" value="REC_hyHK_CKI1_RcsC-like"/>
    <property type="match status" value="1"/>
</dbReference>
<dbReference type="InterPro" id="IPR011006">
    <property type="entry name" value="CheY-like_superfamily"/>
</dbReference>
<evidence type="ECO:0000313" key="12">
    <source>
        <dbReference type="Proteomes" id="UP000256645"/>
    </source>
</evidence>
<evidence type="ECO:0000256" key="2">
    <source>
        <dbReference type="ARBA" id="ARBA00012438"/>
    </source>
</evidence>
<dbReference type="PANTHER" id="PTHR43047">
    <property type="entry name" value="TWO-COMPONENT HISTIDINE PROTEIN KINASE"/>
    <property type="match status" value="1"/>
</dbReference>
<dbReference type="Gene3D" id="3.40.50.2300">
    <property type="match status" value="1"/>
</dbReference>
<dbReference type="SUPFAM" id="SSF47384">
    <property type="entry name" value="Homodimeric domain of signal transducing histidine kinase"/>
    <property type="match status" value="1"/>
</dbReference>
<keyword evidence="4" id="KW-0808">Transferase</keyword>
<evidence type="ECO:0000256" key="3">
    <source>
        <dbReference type="ARBA" id="ARBA00022553"/>
    </source>
</evidence>
<dbReference type="CDD" id="cd00082">
    <property type="entry name" value="HisKA"/>
    <property type="match status" value="1"/>
</dbReference>
<dbReference type="Pfam" id="PF02518">
    <property type="entry name" value="HATPase_c"/>
    <property type="match status" value="1"/>
</dbReference>
<evidence type="ECO:0000256" key="7">
    <source>
        <dbReference type="SAM" id="MobiDB-lite"/>
    </source>
</evidence>
<evidence type="ECO:0000259" key="8">
    <source>
        <dbReference type="PROSITE" id="PS50109"/>
    </source>
</evidence>
<keyword evidence="3 6" id="KW-0597">Phosphoprotein</keyword>
<evidence type="ECO:0000256" key="6">
    <source>
        <dbReference type="PROSITE-ProRule" id="PRU00169"/>
    </source>
</evidence>
<comment type="caution">
    <text evidence="11">The sequence shown here is derived from an EMBL/GenBank/DDBJ whole genome shotgun (WGS) entry which is preliminary data.</text>
</comment>
<dbReference type="InterPro" id="IPR000700">
    <property type="entry name" value="PAS-assoc_C"/>
</dbReference>
<reference evidence="11 12" key="1">
    <citation type="journal article" date="2018" name="IMA Fungus">
        <title>IMA Genome-F 9: Draft genome sequence of Annulohypoxylon stygium, Aspergillus mulundensis, Berkeleyomyces basicola (syn. Thielaviopsis basicola), Ceratocystis smalleyi, two Cercospora beticola strains, Coleophoma cylindrospora, Fusarium fracticaudum, Phialophora cf. hyalina, and Morchella septimelata.</title>
        <authorList>
            <person name="Wingfield B.D."/>
            <person name="Bills G.F."/>
            <person name="Dong Y."/>
            <person name="Huang W."/>
            <person name="Nel W.J."/>
            <person name="Swalarsk-Parry B.S."/>
            <person name="Vaghefi N."/>
            <person name="Wilken P.M."/>
            <person name="An Z."/>
            <person name="de Beer Z.W."/>
            <person name="De Vos L."/>
            <person name="Chen L."/>
            <person name="Duong T.A."/>
            <person name="Gao Y."/>
            <person name="Hammerbacher A."/>
            <person name="Kikkert J.R."/>
            <person name="Li Y."/>
            <person name="Li H."/>
            <person name="Li K."/>
            <person name="Li Q."/>
            <person name="Liu X."/>
            <person name="Ma X."/>
            <person name="Naidoo K."/>
            <person name="Pethybridge S.J."/>
            <person name="Sun J."/>
            <person name="Steenkamp E.T."/>
            <person name="van der Nest M.A."/>
            <person name="van Wyk S."/>
            <person name="Wingfield M.J."/>
            <person name="Xiong C."/>
            <person name="Yue Q."/>
            <person name="Zhang X."/>
        </authorList>
    </citation>
    <scope>NUCLEOTIDE SEQUENCE [LARGE SCALE GENOMIC DNA]</scope>
    <source>
        <strain evidence="11 12">BP6252</strain>
    </source>
</reference>
<dbReference type="InterPro" id="IPR005467">
    <property type="entry name" value="His_kinase_dom"/>
</dbReference>
<dbReference type="Pfam" id="PF00512">
    <property type="entry name" value="HisKA"/>
    <property type="match status" value="1"/>
</dbReference>
<dbReference type="EC" id="2.7.13.3" evidence="2"/>
<dbReference type="PROSITE" id="PS50110">
    <property type="entry name" value="RESPONSE_REGULATORY"/>
    <property type="match status" value="1"/>
</dbReference>
<dbReference type="Proteomes" id="UP000256645">
    <property type="component" value="Unassembled WGS sequence"/>
</dbReference>
<dbReference type="SUPFAM" id="SSF52172">
    <property type="entry name" value="CheY-like"/>
    <property type="match status" value="1"/>
</dbReference>
<gene>
    <name evidence="11" type="ORF">BP6252_10129</name>
</gene>
<feature type="region of interest" description="Disordered" evidence="7">
    <location>
        <begin position="23"/>
        <end position="79"/>
    </location>
</feature>
<dbReference type="Gene3D" id="3.30.565.10">
    <property type="entry name" value="Histidine kinase-like ATPase, C-terminal domain"/>
    <property type="match status" value="1"/>
</dbReference>
<dbReference type="Gene3D" id="3.30.450.20">
    <property type="entry name" value="PAS domain"/>
    <property type="match status" value="2"/>
</dbReference>
<evidence type="ECO:0000256" key="5">
    <source>
        <dbReference type="ARBA" id="ARBA00022777"/>
    </source>
</evidence>
<dbReference type="Gene3D" id="1.10.287.130">
    <property type="match status" value="1"/>
</dbReference>
<accession>A0A3D8QY75</accession>
<feature type="domain" description="Histidine kinase" evidence="8">
    <location>
        <begin position="622"/>
        <end position="886"/>
    </location>
</feature>
<evidence type="ECO:0000256" key="1">
    <source>
        <dbReference type="ARBA" id="ARBA00000085"/>
    </source>
</evidence>
<dbReference type="PANTHER" id="PTHR43047:SF72">
    <property type="entry name" value="OSMOSENSING HISTIDINE PROTEIN KINASE SLN1"/>
    <property type="match status" value="1"/>
</dbReference>
<evidence type="ECO:0000313" key="11">
    <source>
        <dbReference type="EMBL" id="RDW66494.1"/>
    </source>
</evidence>
<dbReference type="SMART" id="SM00448">
    <property type="entry name" value="REC"/>
    <property type="match status" value="1"/>
</dbReference>
<dbReference type="PROSITE" id="PS50109">
    <property type="entry name" value="HIS_KIN"/>
    <property type="match status" value="1"/>
</dbReference>
<dbReference type="InterPro" id="IPR036890">
    <property type="entry name" value="HATPase_C_sf"/>
</dbReference>
<evidence type="ECO:0000256" key="4">
    <source>
        <dbReference type="ARBA" id="ARBA00022679"/>
    </source>
</evidence>
<dbReference type="GO" id="GO:0000155">
    <property type="term" value="F:phosphorelay sensor kinase activity"/>
    <property type="evidence" value="ECO:0007669"/>
    <property type="project" value="InterPro"/>
</dbReference>
<keyword evidence="12" id="KW-1185">Reference proteome</keyword>
<dbReference type="GO" id="GO:0005886">
    <property type="term" value="C:plasma membrane"/>
    <property type="evidence" value="ECO:0007669"/>
    <property type="project" value="TreeGrafter"/>
</dbReference>
<dbReference type="PRINTS" id="PR00344">
    <property type="entry name" value="BCTRLSENSOR"/>
</dbReference>
<evidence type="ECO:0000259" key="9">
    <source>
        <dbReference type="PROSITE" id="PS50110"/>
    </source>
</evidence>
<sequence length="1079" mass="120525">MVSSIMDHLSDLSQLALNPPGVISTTPASHATKNGTQVTASEAISRPAQEIPVQDQRRGSLGPASNAPRQDLGPAVDKPLPVPLCDPEPVSLDWTLPSSRTDFSDHVKLCRSIDWSQTPLGPLSSWSPQLRQMANLVMIDPGPCILFWGPQSTVIYNEHYILMAGQNHPRLMGSDPFSIFPDAWDHFATIFKRCRETGQAIRQVDVNMFFNRHGYIEEAYFTFDMLPILGSEGSVVGFLEPVRETTKEKLAERRLSTLLCLGQLTADARSLKDYWKQVLHGLTLNGRDVPFAMLYSVQNAVEKMNHSAGLMTQVCELEGTIGVPDNHPCAIQILDMMKSSDGFAPAFKIALKERTAMHLQRSDKAFPETLLNGIESRGFEEPCQEIVVLPVYPTASRDILGFLVVGINTRRAYDDQYRQFIQLLERQLSSSVAGIVLLEEEMRRAEVNAQIAAADRDELLGRVEEMETRFKQMAEHAPVGMFNYEPDGTLIWANATWYEITGHPVTTGATLPFMELISGGEAAVEETNRRWSALLDGRALVRYEIQLKKPWMKQLPGTDETFEGNTWVLASAYPEFDEVGGIKSIMGTITDISEQKWAEGVQDNRRKEAEELKRQQENFIDMVSHEMRNPLSAIIQSSDGIIGLLSSEKLLRTKEEIADIEDSVETILLCAQHQKRIIDDILTLSKLDSDLLSIIPTSIQPLHVVQRALKMFSGECIANNIDATLTVKNSFHKMNIDWVMLDPGRLLQVLVNLITNAIKITIPEQTRKINLSIGASLKRPMQNEHQINYLPTKLTRQDSDLEAPEGNEFFLKFAVSDTGAGLTEAESQKLFKRFSQALPRTHVQYSGSGLGLFISRELTEMQGGEIGFKSEPGKGSTFAFYIKATPTSPPRPSIKRSSSASKLSQTERDMAFLTRLAAGDVLSHSKLATSELNDSKDQLNILIVEDNLVNQKVLSKQLVNQHYTVHVANHGEEAIAFLHNTRFWAKGSKKDDVYMVLMDLEMPVMDGLTCIKKIRELQQNGEILGHVPVMAVTANARRQQIDSAISAGMDDVVCKPFRINELVLKMKAVKERILEMEDD</sequence>
<dbReference type="SMART" id="SM00388">
    <property type="entry name" value="HisKA"/>
    <property type="match status" value="1"/>
</dbReference>
<dbReference type="Pfam" id="PF13188">
    <property type="entry name" value="PAS_8"/>
    <property type="match status" value="1"/>
</dbReference>
<dbReference type="EMBL" id="PDLM01000011">
    <property type="protein sequence ID" value="RDW66494.1"/>
    <property type="molecule type" value="Genomic_DNA"/>
</dbReference>
<feature type="domain" description="PAC" evidence="10">
    <location>
        <begin position="202"/>
        <end position="257"/>
    </location>
</feature>
<dbReference type="SUPFAM" id="SSF55874">
    <property type="entry name" value="ATPase domain of HSP90 chaperone/DNA topoisomerase II/histidine kinase"/>
    <property type="match status" value="1"/>
</dbReference>
<feature type="modified residue" description="4-aspartylphosphate" evidence="6">
    <location>
        <position position="999"/>
    </location>
</feature>
<feature type="compositionally biased region" description="Polar residues" evidence="7">
    <location>
        <begin position="23"/>
        <end position="42"/>
    </location>
</feature>
<dbReference type="InterPro" id="IPR000014">
    <property type="entry name" value="PAS"/>
</dbReference>
<dbReference type="InterPro" id="IPR003661">
    <property type="entry name" value="HisK_dim/P_dom"/>
</dbReference>
<dbReference type="SMART" id="SM00387">
    <property type="entry name" value="HATPase_c"/>
    <property type="match status" value="1"/>
</dbReference>
<keyword evidence="5" id="KW-0418">Kinase</keyword>
<comment type="catalytic activity">
    <reaction evidence="1">
        <text>ATP + protein L-histidine = ADP + protein N-phospho-L-histidine.</text>
        <dbReference type="EC" id="2.7.13.3"/>
    </reaction>
</comment>
<dbReference type="GO" id="GO:0009927">
    <property type="term" value="F:histidine phosphotransfer kinase activity"/>
    <property type="evidence" value="ECO:0007669"/>
    <property type="project" value="TreeGrafter"/>
</dbReference>
<protein>
    <recommendedName>
        <fullName evidence="2">histidine kinase</fullName>
        <ecNumber evidence="2">2.7.13.3</ecNumber>
    </recommendedName>
</protein>
<dbReference type="STRING" id="1849047.A0A3D8QY75"/>
<proteinExistence type="predicted"/>
<dbReference type="InterPro" id="IPR035965">
    <property type="entry name" value="PAS-like_dom_sf"/>
</dbReference>
<evidence type="ECO:0000259" key="10">
    <source>
        <dbReference type="PROSITE" id="PS50113"/>
    </source>
</evidence>